<dbReference type="InterPro" id="IPR035906">
    <property type="entry name" value="MetI-like_sf"/>
</dbReference>
<name>A0ABW7BML8_9ACTN</name>
<keyword evidence="11" id="KW-1185">Reference proteome</keyword>
<dbReference type="SUPFAM" id="SSF161098">
    <property type="entry name" value="MetI-like"/>
    <property type="match status" value="1"/>
</dbReference>
<dbReference type="PROSITE" id="PS50928">
    <property type="entry name" value="ABC_TM1"/>
    <property type="match status" value="1"/>
</dbReference>
<evidence type="ECO:0000256" key="6">
    <source>
        <dbReference type="ARBA" id="ARBA00023136"/>
    </source>
</evidence>
<feature type="transmembrane region" description="Helical" evidence="7">
    <location>
        <begin position="219"/>
        <end position="240"/>
    </location>
</feature>
<comment type="caution">
    <text evidence="10">The sequence shown here is derived from an EMBL/GenBank/DDBJ whole genome shotgun (WGS) entry which is preliminary data.</text>
</comment>
<keyword evidence="4 7" id="KW-0812">Transmembrane</keyword>
<feature type="transmembrane region" description="Helical" evidence="7">
    <location>
        <begin position="44"/>
        <end position="62"/>
    </location>
</feature>
<reference evidence="10 11" key="1">
    <citation type="submission" date="2024-10" db="EMBL/GenBank/DDBJ databases">
        <title>The Natural Products Discovery Center: Release of the First 8490 Sequenced Strains for Exploring Actinobacteria Biosynthetic Diversity.</title>
        <authorList>
            <person name="Kalkreuter E."/>
            <person name="Kautsar S.A."/>
            <person name="Yang D."/>
            <person name="Bader C.D."/>
            <person name="Teijaro C.N."/>
            <person name="Fluegel L."/>
            <person name="Davis C.M."/>
            <person name="Simpson J.R."/>
            <person name="Lauterbach L."/>
            <person name="Steele A.D."/>
            <person name="Gui C."/>
            <person name="Meng S."/>
            <person name="Li G."/>
            <person name="Viehrig K."/>
            <person name="Ye F."/>
            <person name="Su P."/>
            <person name="Kiefer A.F."/>
            <person name="Nichols A."/>
            <person name="Cepeda A.J."/>
            <person name="Yan W."/>
            <person name="Fan B."/>
            <person name="Jiang Y."/>
            <person name="Adhikari A."/>
            <person name="Zheng C.-J."/>
            <person name="Schuster L."/>
            <person name="Cowan T.M."/>
            <person name="Smanski M.J."/>
            <person name="Chevrette M.G."/>
            <person name="De Carvalho L.P.S."/>
            <person name="Shen B."/>
        </authorList>
    </citation>
    <scope>NUCLEOTIDE SEQUENCE [LARGE SCALE GENOMIC DNA]</scope>
    <source>
        <strain evidence="10 11">NPDC048229</strain>
    </source>
</reference>
<dbReference type="PANTHER" id="PTHR43744">
    <property type="entry name" value="ABC TRANSPORTER PERMEASE PROTEIN MG189-RELATED-RELATED"/>
    <property type="match status" value="1"/>
</dbReference>
<comment type="similarity">
    <text evidence="7">Belongs to the binding-protein-dependent transport system permease family.</text>
</comment>
<evidence type="ECO:0000256" key="1">
    <source>
        <dbReference type="ARBA" id="ARBA00004651"/>
    </source>
</evidence>
<evidence type="ECO:0000256" key="4">
    <source>
        <dbReference type="ARBA" id="ARBA00022692"/>
    </source>
</evidence>
<dbReference type="CDD" id="cd06261">
    <property type="entry name" value="TM_PBP2"/>
    <property type="match status" value="1"/>
</dbReference>
<comment type="subcellular location">
    <subcellularLocation>
        <location evidence="1 7">Cell membrane</location>
        <topology evidence="1 7">Multi-pass membrane protein</topology>
    </subcellularLocation>
</comment>
<organism evidence="10 11">
    <name type="scientific">Streptomyces omiyaensis</name>
    <dbReference type="NCBI Taxonomy" id="68247"/>
    <lineage>
        <taxon>Bacteria</taxon>
        <taxon>Bacillati</taxon>
        <taxon>Actinomycetota</taxon>
        <taxon>Actinomycetes</taxon>
        <taxon>Kitasatosporales</taxon>
        <taxon>Streptomycetaceae</taxon>
        <taxon>Streptomyces</taxon>
    </lineage>
</organism>
<sequence>MSAPTTIPLADPAHPSAPTPREAPAPVTPKPRALRLRAAGGTGVRYLLLLVVLVVTVGPFLWQLSTSLKGAGESVFGYPPQLLPHEPTLDHYASAARTVPVLSYAFNSLLVAVGCAVTNCLFGSLAGYALARMRFRGRRIAFGIFLATMIIPFESIMVSEFLMMRSLGLNDTLVGVMLPLAVTSLSILLFRNAFLGLPREVEEAAVLDGAGEWQRYARIALPSVRGTTAVVAIFSFVFAWDDFLWPLIVLSDPAHYTLTVGIQYLSGTFTNDQRVVAAGTMIAVVPLLLLFFTLQRYFFRGVGEGAVKG</sequence>
<dbReference type="EMBL" id="JBICZW010000004">
    <property type="protein sequence ID" value="MFG3188749.1"/>
    <property type="molecule type" value="Genomic_DNA"/>
</dbReference>
<evidence type="ECO:0000256" key="2">
    <source>
        <dbReference type="ARBA" id="ARBA00022448"/>
    </source>
</evidence>
<gene>
    <name evidence="10" type="ORF">ACGFYS_07390</name>
</gene>
<evidence type="ECO:0000256" key="7">
    <source>
        <dbReference type="RuleBase" id="RU363032"/>
    </source>
</evidence>
<evidence type="ECO:0000256" key="3">
    <source>
        <dbReference type="ARBA" id="ARBA00022475"/>
    </source>
</evidence>
<evidence type="ECO:0000313" key="10">
    <source>
        <dbReference type="EMBL" id="MFG3188749.1"/>
    </source>
</evidence>
<keyword evidence="6 7" id="KW-0472">Membrane</keyword>
<keyword evidence="2 7" id="KW-0813">Transport</keyword>
<feature type="domain" description="ABC transmembrane type-1" evidence="9">
    <location>
        <begin position="105"/>
        <end position="293"/>
    </location>
</feature>
<accession>A0ABW7BML8</accession>
<evidence type="ECO:0000256" key="5">
    <source>
        <dbReference type="ARBA" id="ARBA00022989"/>
    </source>
</evidence>
<proteinExistence type="inferred from homology"/>
<feature type="region of interest" description="Disordered" evidence="8">
    <location>
        <begin position="1"/>
        <end position="29"/>
    </location>
</feature>
<keyword evidence="5 7" id="KW-1133">Transmembrane helix</keyword>
<dbReference type="InterPro" id="IPR000515">
    <property type="entry name" value="MetI-like"/>
</dbReference>
<feature type="transmembrane region" description="Helical" evidence="7">
    <location>
        <begin position="104"/>
        <end position="128"/>
    </location>
</feature>
<dbReference type="Proteomes" id="UP001604282">
    <property type="component" value="Unassembled WGS sequence"/>
</dbReference>
<dbReference type="Pfam" id="PF00528">
    <property type="entry name" value="BPD_transp_1"/>
    <property type="match status" value="1"/>
</dbReference>
<dbReference type="PANTHER" id="PTHR43744:SF3">
    <property type="entry name" value="LACTOSE TRANSPORT SYSTEM PERMEASE PROTEIN LACG"/>
    <property type="match status" value="1"/>
</dbReference>
<evidence type="ECO:0000256" key="8">
    <source>
        <dbReference type="SAM" id="MobiDB-lite"/>
    </source>
</evidence>
<feature type="compositionally biased region" description="Pro residues" evidence="8">
    <location>
        <begin position="15"/>
        <end position="29"/>
    </location>
</feature>
<feature type="transmembrane region" description="Helical" evidence="7">
    <location>
        <begin position="275"/>
        <end position="294"/>
    </location>
</feature>
<keyword evidence="3" id="KW-1003">Cell membrane</keyword>
<dbReference type="Gene3D" id="1.10.3720.10">
    <property type="entry name" value="MetI-like"/>
    <property type="match status" value="1"/>
</dbReference>
<feature type="transmembrane region" description="Helical" evidence="7">
    <location>
        <begin position="140"/>
        <end position="161"/>
    </location>
</feature>
<dbReference type="RefSeq" id="WP_189851085.1">
    <property type="nucleotide sequence ID" value="NZ_BMVV01000014.1"/>
</dbReference>
<feature type="transmembrane region" description="Helical" evidence="7">
    <location>
        <begin position="173"/>
        <end position="190"/>
    </location>
</feature>
<evidence type="ECO:0000313" key="11">
    <source>
        <dbReference type="Proteomes" id="UP001604282"/>
    </source>
</evidence>
<evidence type="ECO:0000259" key="9">
    <source>
        <dbReference type="PROSITE" id="PS50928"/>
    </source>
</evidence>
<protein>
    <submittedName>
        <fullName evidence="10">Carbohydrate ABC transporter permease</fullName>
    </submittedName>
</protein>